<feature type="region of interest" description="Disordered" evidence="1">
    <location>
        <begin position="95"/>
        <end position="149"/>
    </location>
</feature>
<keyword evidence="3" id="KW-1185">Reference proteome</keyword>
<accession>A0ABQ8PEJ2</accession>
<gene>
    <name evidence="2" type="ORF">EDC05_005860</name>
</gene>
<organism evidence="2 3">
    <name type="scientific">Coemansia umbellata</name>
    <dbReference type="NCBI Taxonomy" id="1424467"/>
    <lineage>
        <taxon>Eukaryota</taxon>
        <taxon>Fungi</taxon>
        <taxon>Fungi incertae sedis</taxon>
        <taxon>Zoopagomycota</taxon>
        <taxon>Kickxellomycotina</taxon>
        <taxon>Kickxellomycetes</taxon>
        <taxon>Kickxellales</taxon>
        <taxon>Kickxellaceae</taxon>
        <taxon>Coemansia</taxon>
    </lineage>
</organism>
<dbReference type="Proteomes" id="UP001151295">
    <property type="component" value="Unassembled WGS sequence"/>
</dbReference>
<evidence type="ECO:0008006" key="4">
    <source>
        <dbReference type="Google" id="ProtNLM"/>
    </source>
</evidence>
<feature type="compositionally biased region" description="Low complexity" evidence="1">
    <location>
        <begin position="261"/>
        <end position="273"/>
    </location>
</feature>
<feature type="compositionally biased region" description="Polar residues" evidence="1">
    <location>
        <begin position="137"/>
        <end position="148"/>
    </location>
</feature>
<dbReference type="EMBL" id="JANBQD010000129">
    <property type="protein sequence ID" value="KAJ1987402.1"/>
    <property type="molecule type" value="Genomic_DNA"/>
</dbReference>
<evidence type="ECO:0000256" key="1">
    <source>
        <dbReference type="SAM" id="MobiDB-lite"/>
    </source>
</evidence>
<feature type="compositionally biased region" description="Polar residues" evidence="1">
    <location>
        <begin position="212"/>
        <end position="221"/>
    </location>
</feature>
<evidence type="ECO:0000313" key="3">
    <source>
        <dbReference type="Proteomes" id="UP001151295"/>
    </source>
</evidence>
<feature type="compositionally biased region" description="Basic and acidic residues" evidence="1">
    <location>
        <begin position="244"/>
        <end position="258"/>
    </location>
</feature>
<proteinExistence type="predicted"/>
<reference evidence="2" key="1">
    <citation type="submission" date="2022-07" db="EMBL/GenBank/DDBJ databases">
        <title>Phylogenomic reconstructions and comparative analyses of Kickxellomycotina fungi.</title>
        <authorList>
            <person name="Reynolds N.K."/>
            <person name="Stajich J.E."/>
            <person name="Barry K."/>
            <person name="Grigoriev I.V."/>
            <person name="Crous P."/>
            <person name="Smith M.E."/>
        </authorList>
    </citation>
    <scope>NUCLEOTIDE SEQUENCE</scope>
    <source>
        <strain evidence="2">BCRC 34882</strain>
    </source>
</reference>
<sequence>MALEARLLGVTKKLKIEQAKASHLEKDITRLESQMLRSKSSTFATMRCTLHQLEVCFDDIIGLASSAANAANETPKGDFTESNASADRPINAIEAELPQENEPKAPPQVDLKTNNPDDGETADDDISLHPDGYASREVNSTSRLSNSKADNDQWAPWLAGDEDLKYECAMPKSVSGITNKASISLVDKAISWKENSGVEGSDHVEEGTRTTMFGASVNNNADDTDSGDGIDLVENKAGSSSGLKSREQKSTEHADSNKLIDNGASVGAGSASDGNDESKSNDDNPRATGVFVGRDKRMVLLDGLPELYKKYHQIRL</sequence>
<feature type="region of interest" description="Disordered" evidence="1">
    <location>
        <begin position="212"/>
        <end position="292"/>
    </location>
</feature>
<feature type="compositionally biased region" description="Basic and acidic residues" evidence="1">
    <location>
        <begin position="276"/>
        <end position="285"/>
    </location>
</feature>
<comment type="caution">
    <text evidence="2">The sequence shown here is derived from an EMBL/GenBank/DDBJ whole genome shotgun (WGS) entry which is preliminary data.</text>
</comment>
<evidence type="ECO:0000313" key="2">
    <source>
        <dbReference type="EMBL" id="KAJ1987402.1"/>
    </source>
</evidence>
<protein>
    <recommendedName>
        <fullName evidence="4">Shugoshin C-terminal domain-containing protein</fullName>
    </recommendedName>
</protein>
<name>A0ABQ8PEJ2_9FUNG</name>